<dbReference type="Proteomes" id="UP000037510">
    <property type="component" value="Unassembled WGS sequence"/>
</dbReference>
<evidence type="ECO:0000313" key="2">
    <source>
        <dbReference type="EMBL" id="KOB73110.1"/>
    </source>
</evidence>
<proteinExistence type="predicted"/>
<feature type="domain" description="uDENN" evidence="1">
    <location>
        <begin position="57"/>
        <end position="135"/>
    </location>
</feature>
<gene>
    <name evidence="2" type="ORF">OBRU01_11240</name>
</gene>
<evidence type="ECO:0000259" key="1">
    <source>
        <dbReference type="SMART" id="SM00800"/>
    </source>
</evidence>
<dbReference type="InterPro" id="IPR005113">
    <property type="entry name" value="uDENN_dom"/>
</dbReference>
<dbReference type="Pfam" id="PF03456">
    <property type="entry name" value="uDENN"/>
    <property type="match status" value="1"/>
</dbReference>
<sequence>MENPIYFFESTITQAPLISHITKDSCTRMFPADDIEALSVLCLEVHAYYTQYSNLLLQKYIYIDFELLLAQSRRARLPARAPEHGPELVTPVVEGAFCQPQGWALSTERSEPRFYVSVLTDVDANKHYCACLQAYLSGTTGTCSNSTDWSLETSAL</sequence>
<dbReference type="SMART" id="SM00800">
    <property type="entry name" value="uDENN"/>
    <property type="match status" value="1"/>
</dbReference>
<dbReference type="AlphaFoldDB" id="A0A0L7LCI8"/>
<evidence type="ECO:0000313" key="3">
    <source>
        <dbReference type="Proteomes" id="UP000037510"/>
    </source>
</evidence>
<protein>
    <submittedName>
        <fullName evidence="2">Myotubularin-related protein 13</fullName>
    </submittedName>
</protein>
<name>A0A0L7LCI8_OPEBR</name>
<keyword evidence="3" id="KW-1185">Reference proteome</keyword>
<dbReference type="EMBL" id="JTDY01001704">
    <property type="protein sequence ID" value="KOB73110.1"/>
    <property type="molecule type" value="Genomic_DNA"/>
</dbReference>
<accession>A0A0L7LCI8</accession>
<dbReference type="STRING" id="104452.A0A0L7LCI8"/>
<organism evidence="2 3">
    <name type="scientific">Operophtera brumata</name>
    <name type="common">Winter moth</name>
    <name type="synonym">Phalaena brumata</name>
    <dbReference type="NCBI Taxonomy" id="104452"/>
    <lineage>
        <taxon>Eukaryota</taxon>
        <taxon>Metazoa</taxon>
        <taxon>Ecdysozoa</taxon>
        <taxon>Arthropoda</taxon>
        <taxon>Hexapoda</taxon>
        <taxon>Insecta</taxon>
        <taxon>Pterygota</taxon>
        <taxon>Neoptera</taxon>
        <taxon>Endopterygota</taxon>
        <taxon>Lepidoptera</taxon>
        <taxon>Glossata</taxon>
        <taxon>Ditrysia</taxon>
        <taxon>Geometroidea</taxon>
        <taxon>Geometridae</taxon>
        <taxon>Larentiinae</taxon>
        <taxon>Operophtera</taxon>
    </lineage>
</organism>
<comment type="caution">
    <text evidence="2">The sequence shown here is derived from an EMBL/GenBank/DDBJ whole genome shotgun (WGS) entry which is preliminary data.</text>
</comment>
<reference evidence="2 3" key="1">
    <citation type="journal article" date="2015" name="Genome Biol. Evol.">
        <title>The genome of winter moth (Operophtera brumata) provides a genomic perspective on sexual dimorphism and phenology.</title>
        <authorList>
            <person name="Derks M.F."/>
            <person name="Smit S."/>
            <person name="Salis L."/>
            <person name="Schijlen E."/>
            <person name="Bossers A."/>
            <person name="Mateman C."/>
            <person name="Pijl A.S."/>
            <person name="de Ridder D."/>
            <person name="Groenen M.A."/>
            <person name="Visser M.E."/>
            <person name="Megens H.J."/>
        </authorList>
    </citation>
    <scope>NUCLEOTIDE SEQUENCE [LARGE SCALE GENOMIC DNA]</scope>
    <source>
        <strain evidence="2">WM2013NL</strain>
        <tissue evidence="2">Head and thorax</tissue>
    </source>
</reference>